<dbReference type="InterPro" id="IPR000782">
    <property type="entry name" value="FAS1_domain"/>
</dbReference>
<feature type="compositionally biased region" description="Low complexity" evidence="1">
    <location>
        <begin position="170"/>
        <end position="207"/>
    </location>
</feature>
<keyword evidence="2" id="KW-0732">Signal</keyword>
<feature type="compositionally biased region" description="Low complexity" evidence="1">
    <location>
        <begin position="302"/>
        <end position="312"/>
    </location>
</feature>
<evidence type="ECO:0000313" key="5">
    <source>
        <dbReference type="Proteomes" id="UP001153069"/>
    </source>
</evidence>
<dbReference type="EMBL" id="CAICTM010001167">
    <property type="protein sequence ID" value="CAB9521159.1"/>
    <property type="molecule type" value="Genomic_DNA"/>
</dbReference>
<dbReference type="PANTHER" id="PTHR10900:SF77">
    <property type="entry name" value="FI19380P1"/>
    <property type="match status" value="1"/>
</dbReference>
<feature type="region of interest" description="Disordered" evidence="1">
    <location>
        <begin position="294"/>
        <end position="324"/>
    </location>
</feature>
<comment type="caution">
    <text evidence="4">The sequence shown here is derived from an EMBL/GenBank/DDBJ whole genome shotgun (WGS) entry which is preliminary data.</text>
</comment>
<dbReference type="Pfam" id="PF02469">
    <property type="entry name" value="Fasciclin"/>
    <property type="match status" value="2"/>
</dbReference>
<dbReference type="SUPFAM" id="SSF82153">
    <property type="entry name" value="FAS1 domain"/>
    <property type="match status" value="2"/>
</dbReference>
<gene>
    <name evidence="4" type="ORF">SEMRO_1169_G248630.1</name>
</gene>
<dbReference type="InterPro" id="IPR050904">
    <property type="entry name" value="Adhesion/Biosynth-related"/>
</dbReference>
<feature type="domain" description="FAS1" evidence="3">
    <location>
        <begin position="541"/>
        <end position="670"/>
    </location>
</feature>
<dbReference type="GO" id="GO:0005615">
    <property type="term" value="C:extracellular space"/>
    <property type="evidence" value="ECO:0007669"/>
    <property type="project" value="TreeGrafter"/>
</dbReference>
<evidence type="ECO:0000256" key="1">
    <source>
        <dbReference type="SAM" id="MobiDB-lite"/>
    </source>
</evidence>
<evidence type="ECO:0000259" key="3">
    <source>
        <dbReference type="PROSITE" id="PS50213"/>
    </source>
</evidence>
<sequence>MWMLVFVLLAITITSVEGRIRGVRKSVKSGKAQEGRDLQGLPVLVGFGGEPDPARFPLGLCQGDCDYDWHCDEGLVCFQRNKNDVVPGCRGGETFDADTDFCVPATPTTQAPSLPPVASAFEAPTTAPTFAPTFADTDTDTETAAPTFTPTVPDTQSPTQSPTQGPTVAPTDVPTGGTDDPTASPSQTPTESPSIQPSTTPSESPSQAPTYLYLDLNITHGYLPPLVFVGDQVFVNLRPLGLCRGDCDADQDCIDELVCFQRDLLEPVPGCSGEGLASIDYCVKPYSFNASDMTDPPSNTMVPTTPQVTTPPAETNPPVQEDPNLPKLETIGDNPTMALGLCQGDCDTDEDCLDELLCYQRDYQEMVPGCSGRGETSYDYCVSPLGGSYGFAVGEVVACTLDVLSCPDGTTLSRVPPACAFPECPEVEEVVCSMDMRTCPDGSFVGRTAPDCQFDECPNDAVACTMEVIQCEDGSFVGRTGPDCDFDICPETVPIQCGTEMFSCPDGTLVGRSEPDCAFDPCPGGAVIIVSGEDELTNTLTISVVQIVLGSTIHTTLVSLIAQAILVGTLNNEGPFTLFAPTDTAFILNGIDDKYTTADYSQHLMNILTYHVAYGKITSSDLTLGPIMMLNGEEAQITSLSPPMINDAHIVTPFDIEGNNGVIHSLDSVLKPSCVTDSIVDIVSQDQSFSILYTMITAADLIGTLQDQGSTFTLFAPTNDAFGMLSADTVSYLTSPEGKAELVEILLYHVTVGNLYESTLDEGDILMVSGDTATIMLGPPIMINDAIVSGDQILASNGVIYPINNVILPPEEPGDNPLEEDVTTPPVTTVPVTAAPVTAQPVSAAPVTAAPITAPPVSAAPITAPPVTAAPVTGVPLTAAPVTPIPAPMPTLPPASTTYPPAVVVVVVGAQEAPGYTEERPQLMVMDSKDEKNNNGGNGGLGLCQGSCKKNSDCAPGLFCFSTDSEDDITEIPGCSGRPDIGEDYCIRLPN</sequence>
<proteinExistence type="predicted"/>
<feature type="signal peptide" evidence="2">
    <location>
        <begin position="1"/>
        <end position="18"/>
    </location>
</feature>
<name>A0A9N8ELB6_9STRA</name>
<feature type="domain" description="FAS1" evidence="3">
    <location>
        <begin position="676"/>
        <end position="807"/>
    </location>
</feature>
<reference evidence="4" key="1">
    <citation type="submission" date="2020-06" db="EMBL/GenBank/DDBJ databases">
        <authorList>
            <consortium name="Plant Systems Biology data submission"/>
        </authorList>
    </citation>
    <scope>NUCLEOTIDE SEQUENCE</scope>
    <source>
        <strain evidence="4">D6</strain>
    </source>
</reference>
<dbReference type="Gene3D" id="2.30.180.10">
    <property type="entry name" value="FAS1 domain"/>
    <property type="match status" value="2"/>
</dbReference>
<feature type="chain" id="PRO_5040256366" evidence="2">
    <location>
        <begin position="19"/>
        <end position="991"/>
    </location>
</feature>
<dbReference type="PROSITE" id="PS50213">
    <property type="entry name" value="FAS1"/>
    <property type="match status" value="2"/>
</dbReference>
<feature type="region of interest" description="Disordered" evidence="1">
    <location>
        <begin position="127"/>
        <end position="207"/>
    </location>
</feature>
<protein>
    <submittedName>
        <fullName evidence="4">Beta-induced protein ig-h3</fullName>
    </submittedName>
</protein>
<feature type="compositionally biased region" description="Low complexity" evidence="1">
    <location>
        <begin position="127"/>
        <end position="155"/>
    </location>
</feature>
<feature type="compositionally biased region" description="Polar residues" evidence="1">
    <location>
        <begin position="156"/>
        <end position="166"/>
    </location>
</feature>
<evidence type="ECO:0000256" key="2">
    <source>
        <dbReference type="SAM" id="SignalP"/>
    </source>
</evidence>
<dbReference type="Proteomes" id="UP001153069">
    <property type="component" value="Unassembled WGS sequence"/>
</dbReference>
<dbReference type="PANTHER" id="PTHR10900">
    <property type="entry name" value="PERIOSTIN-RELATED"/>
    <property type="match status" value="1"/>
</dbReference>
<dbReference type="OrthoDB" id="286301at2759"/>
<dbReference type="InterPro" id="IPR036378">
    <property type="entry name" value="FAS1_dom_sf"/>
</dbReference>
<keyword evidence="5" id="KW-1185">Reference proteome</keyword>
<dbReference type="AlphaFoldDB" id="A0A9N8ELB6"/>
<dbReference type="FunFam" id="2.30.180.10:FF:000032">
    <property type="entry name" value="Fasciclin domain-containing protein, putative"/>
    <property type="match status" value="1"/>
</dbReference>
<accession>A0A9N8ELB6</accession>
<dbReference type="SMART" id="SM00554">
    <property type="entry name" value="FAS1"/>
    <property type="match status" value="2"/>
</dbReference>
<organism evidence="4 5">
    <name type="scientific">Seminavis robusta</name>
    <dbReference type="NCBI Taxonomy" id="568900"/>
    <lineage>
        <taxon>Eukaryota</taxon>
        <taxon>Sar</taxon>
        <taxon>Stramenopiles</taxon>
        <taxon>Ochrophyta</taxon>
        <taxon>Bacillariophyta</taxon>
        <taxon>Bacillariophyceae</taxon>
        <taxon>Bacillariophycidae</taxon>
        <taxon>Naviculales</taxon>
        <taxon>Naviculaceae</taxon>
        <taxon>Seminavis</taxon>
    </lineage>
</organism>
<evidence type="ECO:0000313" key="4">
    <source>
        <dbReference type="EMBL" id="CAB9521159.1"/>
    </source>
</evidence>